<protein>
    <submittedName>
        <fullName evidence="1">Uncharacterized protein</fullName>
    </submittedName>
</protein>
<organism evidence="1 2">
    <name type="scientific">Glutamicibacter arilaitensis</name>
    <dbReference type="NCBI Taxonomy" id="256701"/>
    <lineage>
        <taxon>Bacteria</taxon>
        <taxon>Bacillati</taxon>
        <taxon>Actinomycetota</taxon>
        <taxon>Actinomycetes</taxon>
        <taxon>Micrococcales</taxon>
        <taxon>Micrococcaceae</taxon>
        <taxon>Glutamicibacter</taxon>
    </lineage>
</organism>
<comment type="caution">
    <text evidence="1">The sequence shown here is derived from an EMBL/GenBank/DDBJ whole genome shotgun (WGS) entry which is preliminary data.</text>
</comment>
<reference evidence="1 2" key="1">
    <citation type="journal article" date="2017" name="Elife">
        <title>Extensive horizontal gene transfer in cheese-associated bacteria.</title>
        <authorList>
            <person name="Bonham K.S."/>
            <person name="Wolfe B.E."/>
            <person name="Dutton R.J."/>
        </authorList>
    </citation>
    <scope>NUCLEOTIDE SEQUENCE [LARGE SCALE GENOMIC DNA]</scope>
    <source>
        <strain evidence="1 2">JB182</strain>
    </source>
</reference>
<evidence type="ECO:0000313" key="2">
    <source>
        <dbReference type="Proteomes" id="UP000235739"/>
    </source>
</evidence>
<sequence>MKKMTQLGLGFFTRGVLGSLQLAGAVRGFLDHSRGLLGYQDWDMRINAGEPNCSYPDGFSSAPSLPLRAVDLSR</sequence>
<name>A0A2N7RXA0_9MICC</name>
<dbReference type="AlphaFoldDB" id="A0A2N7RXA0"/>
<proteinExistence type="predicted"/>
<accession>A0A2N7RXA0</accession>
<gene>
    <name evidence="1" type="ORF">CIK84_18965</name>
</gene>
<dbReference type="EMBL" id="PNQX01000011">
    <property type="protein sequence ID" value="PMQ18515.1"/>
    <property type="molecule type" value="Genomic_DNA"/>
</dbReference>
<dbReference type="Proteomes" id="UP000235739">
    <property type="component" value="Unassembled WGS sequence"/>
</dbReference>
<evidence type="ECO:0000313" key="1">
    <source>
        <dbReference type="EMBL" id="PMQ18515.1"/>
    </source>
</evidence>